<reference evidence="1 2" key="1">
    <citation type="submission" date="2018-10" db="EMBL/GenBank/DDBJ databases">
        <title>The complete genome of Acinetobacter wuhouensis strain WCHAW010062.</title>
        <authorList>
            <person name="Hu Y."/>
            <person name="Long H."/>
            <person name="Feng Y."/>
            <person name="Zong Z."/>
        </authorList>
    </citation>
    <scope>NUCLEOTIDE SEQUENCE [LARGE SCALE GENOMIC DNA]</scope>
    <source>
        <strain evidence="1 2">WCHAW010062</strain>
    </source>
</reference>
<evidence type="ECO:0000313" key="1">
    <source>
        <dbReference type="EMBL" id="AYO53397.1"/>
    </source>
</evidence>
<dbReference type="AlphaFoldDB" id="A0A3G2T0D0"/>
<dbReference type="RefSeq" id="WP_122071892.1">
    <property type="nucleotide sequence ID" value="NZ_CP033133.1"/>
</dbReference>
<protein>
    <submittedName>
        <fullName evidence="1">Uncharacterized protein</fullName>
    </submittedName>
</protein>
<organism evidence="1 2">
    <name type="scientific">Acinetobacter wuhouensis</name>
    <dbReference type="NCBI Taxonomy" id="1879050"/>
    <lineage>
        <taxon>Bacteria</taxon>
        <taxon>Pseudomonadati</taxon>
        <taxon>Pseudomonadota</taxon>
        <taxon>Gammaproteobacteria</taxon>
        <taxon>Moraxellales</taxon>
        <taxon>Moraxellaceae</taxon>
        <taxon>Acinetobacter</taxon>
    </lineage>
</organism>
<evidence type="ECO:0000313" key="2">
    <source>
        <dbReference type="Proteomes" id="UP000279962"/>
    </source>
</evidence>
<name>A0A3G2T0D0_9GAMM</name>
<accession>A0A3G2T0D0</accession>
<gene>
    <name evidence="1" type="ORF">CDG68_06930</name>
</gene>
<proteinExistence type="predicted"/>
<dbReference type="Proteomes" id="UP000279962">
    <property type="component" value="Chromosome"/>
</dbReference>
<sequence length="132" mass="15778">MNSEKLIPSTLMRREIFFKIVQNILSIDETSMQKIILDYPEELKTIREIFSNASKEYNRWNKKLCFELPNYLLGDYIASDESSLIFSTYYNKLNEKIKNRINLRIKIQDDLYNKIPNSEKKNMGIFLELIKI</sequence>
<dbReference type="EMBL" id="CP033133">
    <property type="protein sequence ID" value="AYO53397.1"/>
    <property type="molecule type" value="Genomic_DNA"/>
</dbReference>